<dbReference type="KEGG" id="vin:AKJ08_3498"/>
<dbReference type="Pfam" id="PF13600">
    <property type="entry name" value="DUF4140"/>
    <property type="match status" value="1"/>
</dbReference>
<reference evidence="3 4" key="1">
    <citation type="submission" date="2015-08" db="EMBL/GenBank/DDBJ databases">
        <authorList>
            <person name="Babu N.S."/>
            <person name="Beckwith C.J."/>
            <person name="Beseler K.G."/>
            <person name="Brison A."/>
            <person name="Carone J.V."/>
            <person name="Caskin T.P."/>
            <person name="Diamond M."/>
            <person name="Durham M.E."/>
            <person name="Foxe J.M."/>
            <person name="Go M."/>
            <person name="Henderson B.A."/>
            <person name="Jones I.B."/>
            <person name="McGettigan J.A."/>
            <person name="Micheletti S.J."/>
            <person name="Nasrallah M.E."/>
            <person name="Ortiz D."/>
            <person name="Piller C.R."/>
            <person name="Privatt S.R."/>
            <person name="Schneider S.L."/>
            <person name="Sharp S."/>
            <person name="Smith T.C."/>
            <person name="Stanton J.D."/>
            <person name="Ullery H.E."/>
            <person name="Wilson R.J."/>
            <person name="Serrano M.G."/>
            <person name="Buck G."/>
            <person name="Lee V."/>
            <person name="Wang Y."/>
            <person name="Carvalho R."/>
            <person name="Voegtly L."/>
            <person name="Shi R."/>
            <person name="Duckworth R."/>
            <person name="Johnson A."/>
            <person name="Loviza R."/>
            <person name="Walstead R."/>
            <person name="Shah Z."/>
            <person name="Kiflezghi M."/>
            <person name="Wade K."/>
            <person name="Ball S.L."/>
            <person name="Bradley K.W."/>
            <person name="Asai D.J."/>
            <person name="Bowman C.A."/>
            <person name="Russell D.A."/>
            <person name="Pope W.H."/>
            <person name="Jacobs-Sera D."/>
            <person name="Hendrix R.W."/>
            <person name="Hatfull G.F."/>
        </authorList>
    </citation>
    <scope>NUCLEOTIDE SEQUENCE [LARGE SCALE GENOMIC DNA]</scope>
    <source>
        <strain evidence="3 4">DSM 27710</strain>
    </source>
</reference>
<evidence type="ECO:0000313" key="3">
    <source>
        <dbReference type="EMBL" id="AKU93111.1"/>
    </source>
</evidence>
<proteinExistence type="predicted"/>
<dbReference type="InterPro" id="IPR011935">
    <property type="entry name" value="CHP02231"/>
</dbReference>
<accession>A0A0K1PI65</accession>
<dbReference type="NCBIfam" id="TIGR02231">
    <property type="entry name" value="mucoidy inhibitor MuiA family protein"/>
    <property type="match status" value="1"/>
</dbReference>
<evidence type="ECO:0000259" key="1">
    <source>
        <dbReference type="Pfam" id="PF13598"/>
    </source>
</evidence>
<evidence type="ECO:0000313" key="4">
    <source>
        <dbReference type="Proteomes" id="UP000055590"/>
    </source>
</evidence>
<dbReference type="InterPro" id="IPR025554">
    <property type="entry name" value="DUF4140"/>
</dbReference>
<feature type="domain" description="DUF4139" evidence="1">
    <location>
        <begin position="199"/>
        <end position="510"/>
    </location>
</feature>
<sequence length="518" mass="56292">MSSTLDEVTVYPGSALVTRRARTNLAAGEVRLLVEGLTPSLLDDSVRVQASGSAKARILGISVEAQPLTESSSAPLRAAEEALRELEDRDRELLDQATTAGKERDFLDALRSTYAKEQSENLGARGRNPKDWAAMVEYLGKEYTAIQKRLRRAEADRRELAPKLDAARADVSRLRDTGALAGKRVVIDLVVAKEGVLTLELGYRVLGASWRPAWDARLDPATGKVELDLQAVVEQRTGEDWRGVTLAVSTARPEQRIFVGELEPLYLRKAQPVREKFRSRMAPAPSMSGAAKEDYAESYDVEAPARFDVGVVATTVTATAKASVPSTGEERKSPLGVFSLDSKLARVASPRLDERAYLVAEATNGTGVPLFAGPVELFVGGAYAGRSSLADVPPGGELKLAFGPDPRIRLDRKVLDRSRDESGLFSKTETIHYRIRTTVKNHHDAMVELLLRDLVPVSQDEDIAVTILSGTTAPEGRADESKPGVKSWTLKLGPGEERAIELRYAVSYPKGQAIDGLP</sequence>
<evidence type="ECO:0000259" key="2">
    <source>
        <dbReference type="Pfam" id="PF13600"/>
    </source>
</evidence>
<gene>
    <name evidence="3" type="ORF">AKJ08_3498</name>
</gene>
<dbReference type="Pfam" id="PF13598">
    <property type="entry name" value="DUF4139"/>
    <property type="match status" value="1"/>
</dbReference>
<dbReference type="Proteomes" id="UP000055590">
    <property type="component" value="Chromosome"/>
</dbReference>
<dbReference type="EMBL" id="CP012332">
    <property type="protein sequence ID" value="AKU93111.1"/>
    <property type="molecule type" value="Genomic_DNA"/>
</dbReference>
<evidence type="ECO:0008006" key="5">
    <source>
        <dbReference type="Google" id="ProtNLM"/>
    </source>
</evidence>
<dbReference type="AlphaFoldDB" id="A0A0K1PI65"/>
<protein>
    <recommendedName>
        <fullName evidence="5">Aspartate ammonia-lyase</fullName>
    </recommendedName>
</protein>
<name>A0A0K1PI65_9BACT</name>
<dbReference type="PANTHER" id="PTHR31005">
    <property type="entry name" value="DUF4139 DOMAIN-CONTAINING PROTEIN"/>
    <property type="match status" value="1"/>
</dbReference>
<organism evidence="3 4">
    <name type="scientific">Vulgatibacter incomptus</name>
    <dbReference type="NCBI Taxonomy" id="1391653"/>
    <lineage>
        <taxon>Bacteria</taxon>
        <taxon>Pseudomonadati</taxon>
        <taxon>Myxococcota</taxon>
        <taxon>Myxococcia</taxon>
        <taxon>Myxococcales</taxon>
        <taxon>Cystobacterineae</taxon>
        <taxon>Vulgatibacteraceae</taxon>
        <taxon>Vulgatibacter</taxon>
    </lineage>
</organism>
<dbReference type="InterPro" id="IPR037291">
    <property type="entry name" value="DUF4139"/>
</dbReference>
<keyword evidence="4" id="KW-1185">Reference proteome</keyword>
<dbReference type="PANTHER" id="PTHR31005:SF8">
    <property type="entry name" value="DUF4139 DOMAIN-CONTAINING PROTEIN"/>
    <property type="match status" value="1"/>
</dbReference>
<feature type="domain" description="DUF4140" evidence="2">
    <location>
        <begin position="8"/>
        <end position="107"/>
    </location>
</feature>